<keyword evidence="5 6" id="KW-0067">ATP-binding</keyword>
<feature type="domain" description="Protein kinase" evidence="8">
    <location>
        <begin position="506"/>
        <end position="923"/>
    </location>
</feature>
<proteinExistence type="predicted"/>
<sequence>MSNLNGTSKNDSGYDGNEFSIPWNFGQNNQQFQHHQIQQLQKALQSIQGGQVNGQYTQQLPQNLAYSQVMSNSNFGQLPNNNNNDDESNPSLVYDRTIKVAKTDYSDHGNHGVAGLPLPGGQPLSSVQMQLQMQQIMQRQQQQQQQQQNLQDGLNAMMPPPNVTMPQPPQQSAPYPSLVPGSLGSQQFFQPLDDTHPANNFAGTSTTQLIQALNADMASRASQLAPAAPNTMGSQPVGGNQVESLLAASGAGVPQLNNVPLITNLSTLMNGGLNNISYGQNIGGMAAANNQSNIEAPGDIRYGKKRISPSLPLHPSQLQPNHGGLLSGVNGYTFPSSNMGMKSVAEEEEAAAIINSVTEQSQQNAALYNTTMNALNNYIEQIGGVASAAAAIGQMPPQSQLPAAQLGALGLQGQLGGDVSGFDLLAAAQVAQAAQVLQKVERIGDPLTNPSEPAANSGLDNSEGNLIVRRGDVFRIPRKSMHPHPPSKADKKVPSSDEDPNEILEYTALTLLGQGTFAQVFHCVEKKTGQSVAIKIVKNKPAYTRQAAVEIDVFRKLNSEDTDGDDNDSNDGGEASSSFATKNAVAKPQSPSEQSSASSGPKSKADKSIIRLRYYFMHCSHLCLVFEMLGPNLYELLKKRQFRGLPIGAVKALVRQAVEGIKLLGKKKVVHCDLKPENILIVRADAIDDIIAENGKTSSSGSSGTFEDSEQWIKLIDFGSACFEGQTAHTYIQSRFYRSPEVLVGLPYDSAIDMWSLGCVAAELFLGLPILPGVHEHDQLGRILEMIGDLPEWMLERGTKCSKFFKVVTKKRGAKSNQSSVADTSDGSPCRTTWEFKTRQEYINSLTEEEKQSKGGLAKLEQQPTNRYFKKKRLEDIVMHHGVCTTKKEKEQLGLFVHFLKGVLDPDPWKRWTAKQASMHPFLTGSNLYRSKLGDIGPDGTRSGPKPYDIHWVPPWDASICRRKLLVVQKTKEGSRRNSLHGRVHLQQSVPEGAATQNQVLPAQGIGMYGTPMRNVLLNQQSPAVSISSQVAAMADAMRLSNNDQTSSPPQSLEALLNAQLSNAYPYSSNLSASLGANVGMGLPINYQPLIDASLAGRSLNENMHPSQLAAQQNIPTMNGLNDLAFLAQPPQQPTFMGAQSFSGMYYDGMPSHYPHVEGDLGYALQRPGVFPIAANDTVAMLQRQASGQSLAYLAQQNAILSSSLSNITATPRSAAQSAGSLNVKNSRDLLQQLGLQDQGSFDNYSQMNTGAATSLLAQQLADYSGQDFQQHHHINPQSFNTSNVPSIYGSMGAQMAESYHGIAGPMSLSSLPSYYQQQSVSLGNYGANMQDTQQQSYLAQINSDLMNMQNQTQNQMNNPNQNGQNETSTDDMGNRPI</sequence>
<evidence type="ECO:0000256" key="6">
    <source>
        <dbReference type="PROSITE-ProRule" id="PRU10141"/>
    </source>
</evidence>
<reference evidence="9 10" key="1">
    <citation type="submission" date="2024-10" db="EMBL/GenBank/DDBJ databases">
        <title>Updated reference genomes for cyclostephanoid diatoms.</title>
        <authorList>
            <person name="Roberts W.R."/>
            <person name="Alverson A.J."/>
        </authorList>
    </citation>
    <scope>NUCLEOTIDE SEQUENCE [LARGE SCALE GENOMIC DNA]</scope>
    <source>
        <strain evidence="9 10">AJA010-31</strain>
    </source>
</reference>
<dbReference type="Pfam" id="PF00069">
    <property type="entry name" value="Pkinase"/>
    <property type="match status" value="1"/>
</dbReference>
<feature type="binding site" evidence="6">
    <location>
        <position position="535"/>
    </location>
    <ligand>
        <name>ATP</name>
        <dbReference type="ChEBI" id="CHEBI:30616"/>
    </ligand>
</feature>
<dbReference type="GO" id="GO:0005524">
    <property type="term" value="F:ATP binding"/>
    <property type="evidence" value="ECO:0007669"/>
    <property type="project" value="UniProtKB-UniRule"/>
</dbReference>
<dbReference type="EMBL" id="JALLPJ020000426">
    <property type="protein sequence ID" value="KAL3792520.1"/>
    <property type="molecule type" value="Genomic_DNA"/>
</dbReference>
<feature type="region of interest" description="Disordered" evidence="7">
    <location>
        <begin position="136"/>
        <end position="175"/>
    </location>
</feature>
<evidence type="ECO:0000256" key="7">
    <source>
        <dbReference type="SAM" id="MobiDB-lite"/>
    </source>
</evidence>
<dbReference type="PANTHER" id="PTHR24058">
    <property type="entry name" value="DUAL SPECIFICITY PROTEIN KINASE"/>
    <property type="match status" value="1"/>
</dbReference>
<dbReference type="InterPro" id="IPR050494">
    <property type="entry name" value="Ser_Thr_dual-spec_kinase"/>
</dbReference>
<gene>
    <name evidence="9" type="ORF">ACHAWO_008391</name>
</gene>
<dbReference type="SUPFAM" id="SSF56112">
    <property type="entry name" value="Protein kinase-like (PK-like)"/>
    <property type="match status" value="1"/>
</dbReference>
<evidence type="ECO:0000256" key="3">
    <source>
        <dbReference type="ARBA" id="ARBA00022741"/>
    </source>
</evidence>
<dbReference type="PROSITE" id="PS00107">
    <property type="entry name" value="PROTEIN_KINASE_ATP"/>
    <property type="match status" value="1"/>
</dbReference>
<feature type="compositionally biased region" description="Low complexity" evidence="7">
    <location>
        <begin position="586"/>
        <end position="602"/>
    </location>
</feature>
<dbReference type="InterPro" id="IPR011009">
    <property type="entry name" value="Kinase-like_dom_sf"/>
</dbReference>
<keyword evidence="4" id="KW-0418">Kinase</keyword>
<keyword evidence="2" id="KW-0808">Transferase</keyword>
<keyword evidence="10" id="KW-1185">Reference proteome</keyword>
<accession>A0ABD3PWQ8</accession>
<evidence type="ECO:0000259" key="8">
    <source>
        <dbReference type="PROSITE" id="PS50011"/>
    </source>
</evidence>
<dbReference type="InterPro" id="IPR017441">
    <property type="entry name" value="Protein_kinase_ATP_BS"/>
</dbReference>
<feature type="region of interest" description="Disordered" evidence="7">
    <location>
        <begin position="558"/>
        <end position="603"/>
    </location>
</feature>
<evidence type="ECO:0000313" key="10">
    <source>
        <dbReference type="Proteomes" id="UP001530400"/>
    </source>
</evidence>
<feature type="compositionally biased region" description="Low complexity" evidence="7">
    <location>
        <begin position="1353"/>
        <end position="1366"/>
    </location>
</feature>
<name>A0ABD3PWQ8_9STRA</name>
<dbReference type="PANTHER" id="PTHR24058:SF17">
    <property type="entry name" value="HOMEODOMAIN INTERACTING PROTEIN KINASE, ISOFORM D"/>
    <property type="match status" value="1"/>
</dbReference>
<keyword evidence="1" id="KW-0723">Serine/threonine-protein kinase</keyword>
<dbReference type="InterPro" id="IPR008271">
    <property type="entry name" value="Ser/Thr_kinase_AS"/>
</dbReference>
<feature type="region of interest" description="Disordered" evidence="7">
    <location>
        <begin position="1353"/>
        <end position="1378"/>
    </location>
</feature>
<evidence type="ECO:0000313" key="9">
    <source>
        <dbReference type="EMBL" id="KAL3792520.1"/>
    </source>
</evidence>
<feature type="compositionally biased region" description="Acidic residues" evidence="7">
    <location>
        <begin position="560"/>
        <end position="571"/>
    </location>
</feature>
<evidence type="ECO:0000256" key="5">
    <source>
        <dbReference type="ARBA" id="ARBA00022840"/>
    </source>
</evidence>
<dbReference type="Proteomes" id="UP001530400">
    <property type="component" value="Unassembled WGS sequence"/>
</dbReference>
<organism evidence="9 10">
    <name type="scientific">Cyclotella atomus</name>
    <dbReference type="NCBI Taxonomy" id="382360"/>
    <lineage>
        <taxon>Eukaryota</taxon>
        <taxon>Sar</taxon>
        <taxon>Stramenopiles</taxon>
        <taxon>Ochrophyta</taxon>
        <taxon>Bacillariophyta</taxon>
        <taxon>Coscinodiscophyceae</taxon>
        <taxon>Thalassiosirophycidae</taxon>
        <taxon>Stephanodiscales</taxon>
        <taxon>Stephanodiscaceae</taxon>
        <taxon>Cyclotella</taxon>
    </lineage>
</organism>
<evidence type="ECO:0000256" key="4">
    <source>
        <dbReference type="ARBA" id="ARBA00022777"/>
    </source>
</evidence>
<dbReference type="Gene3D" id="1.10.510.10">
    <property type="entry name" value="Transferase(Phosphotransferase) domain 1"/>
    <property type="match status" value="1"/>
</dbReference>
<feature type="compositionally biased region" description="Low complexity" evidence="7">
    <location>
        <begin position="136"/>
        <end position="151"/>
    </location>
</feature>
<evidence type="ECO:0000256" key="1">
    <source>
        <dbReference type="ARBA" id="ARBA00022527"/>
    </source>
</evidence>
<dbReference type="PROSITE" id="PS00108">
    <property type="entry name" value="PROTEIN_KINASE_ST"/>
    <property type="match status" value="1"/>
</dbReference>
<feature type="region of interest" description="Disordered" evidence="7">
    <location>
        <begin position="476"/>
        <end position="499"/>
    </location>
</feature>
<comment type="caution">
    <text evidence="9">The sequence shown here is derived from an EMBL/GenBank/DDBJ whole genome shotgun (WGS) entry which is preliminary data.</text>
</comment>
<dbReference type="InterPro" id="IPR000719">
    <property type="entry name" value="Prot_kinase_dom"/>
</dbReference>
<evidence type="ECO:0000256" key="2">
    <source>
        <dbReference type="ARBA" id="ARBA00022679"/>
    </source>
</evidence>
<protein>
    <recommendedName>
        <fullName evidence="8">Protein kinase domain-containing protein</fullName>
    </recommendedName>
</protein>
<feature type="compositionally biased region" description="Pro residues" evidence="7">
    <location>
        <begin position="158"/>
        <end position="171"/>
    </location>
</feature>
<dbReference type="GO" id="GO:0004674">
    <property type="term" value="F:protein serine/threonine kinase activity"/>
    <property type="evidence" value="ECO:0007669"/>
    <property type="project" value="UniProtKB-KW"/>
</dbReference>
<dbReference type="PROSITE" id="PS50011">
    <property type="entry name" value="PROTEIN_KINASE_DOM"/>
    <property type="match status" value="1"/>
</dbReference>
<dbReference type="Gene3D" id="3.30.200.20">
    <property type="entry name" value="Phosphorylase Kinase, domain 1"/>
    <property type="match status" value="1"/>
</dbReference>
<dbReference type="SMART" id="SM00220">
    <property type="entry name" value="S_TKc"/>
    <property type="match status" value="1"/>
</dbReference>
<keyword evidence="3 6" id="KW-0547">Nucleotide-binding</keyword>